<sequence length="57" mass="7007">MTKQHFALYLEELAAELRAFKMNREYLEEMHDSLMHNFNSFYDDAKEYCRLREIEKG</sequence>
<accession>A0A6J5L280</accession>
<protein>
    <submittedName>
        <fullName evidence="1">Uncharacterized protein</fullName>
    </submittedName>
</protein>
<name>A0A6J5L280_9CAUD</name>
<organism evidence="1">
    <name type="scientific">uncultured Caudovirales phage</name>
    <dbReference type="NCBI Taxonomy" id="2100421"/>
    <lineage>
        <taxon>Viruses</taxon>
        <taxon>Duplodnaviria</taxon>
        <taxon>Heunggongvirae</taxon>
        <taxon>Uroviricota</taxon>
        <taxon>Caudoviricetes</taxon>
        <taxon>Peduoviridae</taxon>
        <taxon>Maltschvirus</taxon>
        <taxon>Maltschvirus maltsch</taxon>
    </lineage>
</organism>
<dbReference type="EMBL" id="LR796229">
    <property type="protein sequence ID" value="CAB4128471.1"/>
    <property type="molecule type" value="Genomic_DNA"/>
</dbReference>
<evidence type="ECO:0000313" key="1">
    <source>
        <dbReference type="EMBL" id="CAB4128471.1"/>
    </source>
</evidence>
<proteinExistence type="predicted"/>
<gene>
    <name evidence="1" type="ORF">UFOVP100_35</name>
</gene>
<reference evidence="1" key="1">
    <citation type="submission" date="2020-04" db="EMBL/GenBank/DDBJ databases">
        <authorList>
            <person name="Chiriac C."/>
            <person name="Salcher M."/>
            <person name="Ghai R."/>
            <person name="Kavagutti S V."/>
        </authorList>
    </citation>
    <scope>NUCLEOTIDE SEQUENCE</scope>
</reference>